<evidence type="ECO:0000256" key="2">
    <source>
        <dbReference type="ARBA" id="ARBA00023125"/>
    </source>
</evidence>
<dbReference type="GO" id="GO:0043565">
    <property type="term" value="F:sequence-specific DNA binding"/>
    <property type="evidence" value="ECO:0007669"/>
    <property type="project" value="InterPro"/>
</dbReference>
<dbReference type="Pfam" id="PF02311">
    <property type="entry name" value="AraC_binding"/>
    <property type="match status" value="1"/>
</dbReference>
<dbReference type="CDD" id="cd06124">
    <property type="entry name" value="cupin_NimR-like_N"/>
    <property type="match status" value="1"/>
</dbReference>
<dbReference type="EMBL" id="CADIJM010000002">
    <property type="protein sequence ID" value="CAB3681791.1"/>
    <property type="molecule type" value="Genomic_DNA"/>
</dbReference>
<evidence type="ECO:0000313" key="7">
    <source>
        <dbReference type="Proteomes" id="UP000494214"/>
    </source>
</evidence>
<dbReference type="PROSITE" id="PS01124">
    <property type="entry name" value="HTH_ARAC_FAMILY_2"/>
    <property type="match status" value="1"/>
</dbReference>
<keyword evidence="3" id="KW-0804">Transcription</keyword>
<dbReference type="AlphaFoldDB" id="A0A6S7ART8"/>
<keyword evidence="2" id="KW-0238">DNA-binding</keyword>
<feature type="region of interest" description="Disordered" evidence="4">
    <location>
        <begin position="271"/>
        <end position="290"/>
    </location>
</feature>
<dbReference type="Gene3D" id="1.10.10.60">
    <property type="entry name" value="Homeodomain-like"/>
    <property type="match status" value="1"/>
</dbReference>
<evidence type="ECO:0000256" key="4">
    <source>
        <dbReference type="SAM" id="MobiDB-lite"/>
    </source>
</evidence>
<dbReference type="Proteomes" id="UP000494214">
    <property type="component" value="Unassembled WGS sequence"/>
</dbReference>
<feature type="compositionally biased region" description="Basic and acidic residues" evidence="4">
    <location>
        <begin position="278"/>
        <end position="290"/>
    </location>
</feature>
<evidence type="ECO:0000256" key="1">
    <source>
        <dbReference type="ARBA" id="ARBA00023015"/>
    </source>
</evidence>
<dbReference type="Gene3D" id="2.60.120.10">
    <property type="entry name" value="Jelly Rolls"/>
    <property type="match status" value="1"/>
</dbReference>
<dbReference type="InterPro" id="IPR011051">
    <property type="entry name" value="RmlC_Cupin_sf"/>
</dbReference>
<name>A0A6S7ART8_9BURK</name>
<dbReference type="InterPro" id="IPR018062">
    <property type="entry name" value="HTH_AraC-typ_CS"/>
</dbReference>
<dbReference type="SMART" id="SM00342">
    <property type="entry name" value="HTH_ARAC"/>
    <property type="match status" value="1"/>
</dbReference>
<dbReference type="InterPro" id="IPR009057">
    <property type="entry name" value="Homeodomain-like_sf"/>
</dbReference>
<dbReference type="PANTHER" id="PTHR11019:SF199">
    <property type="entry name" value="HTH-TYPE TRANSCRIPTIONAL REGULATOR NIMR"/>
    <property type="match status" value="1"/>
</dbReference>
<protein>
    <submittedName>
        <fullName evidence="6">HTH-type transcriptional regulator NimR</fullName>
    </submittedName>
</protein>
<sequence length="290" mass="31968">MNALMQWKAITAPADVRPPAPMTMRVQSIGARDYFAAHTHEWHQVVYAVSGVLMVTADDRSFAISPNQAAWIPSGTVHSVGSFLGAEYRSLWLADHPGGTLSEGGVAVFGVSALLKALIVEAAAIQGRSDEDEYFGRVYRLVLDQLCRAIPISLVLAWPTSGPLLTICEALYNRPADQRSPDDWGRELGMSGRTLARKFLAETGLTLRDWRRRLKLFRAIELLESGLDVTGTALELGYGSTSSFIFAFRTEMKCSPMAYMRARAPYREVAPTSAQKVEVSEQRDNEAPRS</sequence>
<keyword evidence="1" id="KW-0805">Transcription regulation</keyword>
<dbReference type="InterPro" id="IPR018060">
    <property type="entry name" value="HTH_AraC"/>
</dbReference>
<evidence type="ECO:0000259" key="5">
    <source>
        <dbReference type="PROSITE" id="PS01124"/>
    </source>
</evidence>
<accession>A0A6S7ART8</accession>
<organism evidence="6 7">
    <name type="scientific">Achromobacter animicus</name>
    <dbReference type="NCBI Taxonomy" id="1389935"/>
    <lineage>
        <taxon>Bacteria</taxon>
        <taxon>Pseudomonadati</taxon>
        <taxon>Pseudomonadota</taxon>
        <taxon>Betaproteobacteria</taxon>
        <taxon>Burkholderiales</taxon>
        <taxon>Alcaligenaceae</taxon>
        <taxon>Achromobacter</taxon>
    </lineage>
</organism>
<dbReference type="InterPro" id="IPR003313">
    <property type="entry name" value="AraC-bd"/>
</dbReference>
<proteinExistence type="predicted"/>
<dbReference type="InterPro" id="IPR014710">
    <property type="entry name" value="RmlC-like_jellyroll"/>
</dbReference>
<dbReference type="SUPFAM" id="SSF46689">
    <property type="entry name" value="Homeodomain-like"/>
    <property type="match status" value="1"/>
</dbReference>
<dbReference type="GO" id="GO:0003700">
    <property type="term" value="F:DNA-binding transcription factor activity"/>
    <property type="evidence" value="ECO:0007669"/>
    <property type="project" value="InterPro"/>
</dbReference>
<feature type="domain" description="HTH araC/xylS-type" evidence="5">
    <location>
        <begin position="165"/>
        <end position="262"/>
    </location>
</feature>
<keyword evidence="7" id="KW-1185">Reference proteome</keyword>
<evidence type="ECO:0000313" key="6">
    <source>
        <dbReference type="EMBL" id="CAB3681791.1"/>
    </source>
</evidence>
<gene>
    <name evidence="6" type="primary">nimR_2</name>
    <name evidence="6" type="ORF">LMG26690_01637</name>
</gene>
<dbReference type="PANTHER" id="PTHR11019">
    <property type="entry name" value="HTH-TYPE TRANSCRIPTIONAL REGULATOR NIMR"/>
    <property type="match status" value="1"/>
</dbReference>
<dbReference type="SUPFAM" id="SSF51182">
    <property type="entry name" value="RmlC-like cupins"/>
    <property type="match status" value="1"/>
</dbReference>
<dbReference type="PROSITE" id="PS00041">
    <property type="entry name" value="HTH_ARAC_FAMILY_1"/>
    <property type="match status" value="1"/>
</dbReference>
<evidence type="ECO:0000256" key="3">
    <source>
        <dbReference type="ARBA" id="ARBA00023163"/>
    </source>
</evidence>
<reference evidence="6 7" key="1">
    <citation type="submission" date="2020-04" db="EMBL/GenBank/DDBJ databases">
        <authorList>
            <person name="De Canck E."/>
        </authorList>
    </citation>
    <scope>NUCLEOTIDE SEQUENCE [LARGE SCALE GENOMIC DNA]</scope>
    <source>
        <strain evidence="6 7">LMG 26690</strain>
    </source>
</reference>
<dbReference type="Pfam" id="PF12833">
    <property type="entry name" value="HTH_18"/>
    <property type="match status" value="1"/>
</dbReference>